<reference evidence="6 7" key="1">
    <citation type="submission" date="2019-02" db="EMBL/GenBank/DDBJ databases">
        <title>Deep-cultivation of Planctomycetes and their phenomic and genomic characterization uncovers novel biology.</title>
        <authorList>
            <person name="Wiegand S."/>
            <person name="Jogler M."/>
            <person name="Boedeker C."/>
            <person name="Pinto D."/>
            <person name="Vollmers J."/>
            <person name="Rivas-Marin E."/>
            <person name="Kohn T."/>
            <person name="Peeters S.H."/>
            <person name="Heuer A."/>
            <person name="Rast P."/>
            <person name="Oberbeckmann S."/>
            <person name="Bunk B."/>
            <person name="Jeske O."/>
            <person name="Meyerdierks A."/>
            <person name="Storesund J.E."/>
            <person name="Kallscheuer N."/>
            <person name="Luecker S."/>
            <person name="Lage O.M."/>
            <person name="Pohl T."/>
            <person name="Merkel B.J."/>
            <person name="Hornburger P."/>
            <person name="Mueller R.-W."/>
            <person name="Bruemmer F."/>
            <person name="Labrenz M."/>
            <person name="Spormann A.M."/>
            <person name="Op den Camp H."/>
            <person name="Overmann J."/>
            <person name="Amann R."/>
            <person name="Jetten M.S.M."/>
            <person name="Mascher T."/>
            <person name="Medema M.H."/>
            <person name="Devos D.P."/>
            <person name="Kaster A.-K."/>
            <person name="Ovreas L."/>
            <person name="Rohde M."/>
            <person name="Galperin M.Y."/>
            <person name="Jogler C."/>
        </authorList>
    </citation>
    <scope>NUCLEOTIDE SEQUENCE [LARGE SCALE GENOMIC DNA]</scope>
    <source>
        <strain evidence="6 7">Mal33</strain>
    </source>
</reference>
<protein>
    <recommendedName>
        <fullName evidence="8">Planctomycete cytochrome C</fullName>
    </recommendedName>
</protein>
<dbReference type="InterPro" id="IPR011429">
    <property type="entry name" value="Cyt_c_Planctomycete-type"/>
</dbReference>
<dbReference type="Pfam" id="PF07583">
    <property type="entry name" value="PSCyt2"/>
    <property type="match status" value="1"/>
</dbReference>
<evidence type="ECO:0000313" key="7">
    <source>
        <dbReference type="Proteomes" id="UP000316770"/>
    </source>
</evidence>
<dbReference type="Proteomes" id="UP000316770">
    <property type="component" value="Chromosome"/>
</dbReference>
<dbReference type="GO" id="GO:0020037">
    <property type="term" value="F:heme binding"/>
    <property type="evidence" value="ECO:0007669"/>
    <property type="project" value="InterPro"/>
</dbReference>
<evidence type="ECO:0000256" key="2">
    <source>
        <dbReference type="SAM" id="MobiDB-lite"/>
    </source>
</evidence>
<evidence type="ECO:0000259" key="4">
    <source>
        <dbReference type="Pfam" id="PF07587"/>
    </source>
</evidence>
<dbReference type="EMBL" id="CP036318">
    <property type="protein sequence ID" value="QDV58848.1"/>
    <property type="molecule type" value="Genomic_DNA"/>
</dbReference>
<evidence type="ECO:0008006" key="8">
    <source>
        <dbReference type="Google" id="ProtNLM"/>
    </source>
</evidence>
<dbReference type="InterPro" id="IPR036909">
    <property type="entry name" value="Cyt_c-like_dom_sf"/>
</dbReference>
<dbReference type="PANTHER" id="PTHR35889">
    <property type="entry name" value="CYCLOINULO-OLIGOSACCHARIDE FRUCTANOTRANSFERASE-RELATED"/>
    <property type="match status" value="1"/>
</dbReference>
<dbReference type="Pfam" id="PF07635">
    <property type="entry name" value="PSCyt1"/>
    <property type="match status" value="1"/>
</dbReference>
<accession>A0A518J0I8</accession>
<dbReference type="PANTHER" id="PTHR35889:SF3">
    <property type="entry name" value="F-BOX DOMAIN-CONTAINING PROTEIN"/>
    <property type="match status" value="1"/>
</dbReference>
<dbReference type="InterPro" id="IPR011444">
    <property type="entry name" value="DUF1549"/>
</dbReference>
<organism evidence="6 7">
    <name type="scientific">Rosistilla oblonga</name>
    <dbReference type="NCBI Taxonomy" id="2527990"/>
    <lineage>
        <taxon>Bacteria</taxon>
        <taxon>Pseudomonadati</taxon>
        <taxon>Planctomycetota</taxon>
        <taxon>Planctomycetia</taxon>
        <taxon>Pirellulales</taxon>
        <taxon>Pirellulaceae</taxon>
        <taxon>Rosistilla</taxon>
    </lineage>
</organism>
<dbReference type="AlphaFoldDB" id="A0A518J0I8"/>
<dbReference type="InterPro" id="IPR038637">
    <property type="entry name" value="NPCBM_sf"/>
</dbReference>
<dbReference type="SUPFAM" id="SSF46626">
    <property type="entry name" value="Cytochrome c"/>
    <property type="match status" value="1"/>
</dbReference>
<feature type="domain" description="DUF1549" evidence="3">
    <location>
        <begin position="169"/>
        <end position="381"/>
    </location>
</feature>
<name>A0A518J0I8_9BACT</name>
<keyword evidence="1" id="KW-0175">Coiled coil</keyword>
<evidence type="ECO:0000313" key="6">
    <source>
        <dbReference type="EMBL" id="QDV58848.1"/>
    </source>
</evidence>
<dbReference type="InterPro" id="IPR008979">
    <property type="entry name" value="Galactose-bd-like_sf"/>
</dbReference>
<feature type="region of interest" description="Disordered" evidence="2">
    <location>
        <begin position="696"/>
        <end position="718"/>
    </location>
</feature>
<feature type="coiled-coil region" evidence="1">
    <location>
        <begin position="393"/>
        <end position="420"/>
    </location>
</feature>
<proteinExistence type="predicted"/>
<evidence type="ECO:0000256" key="1">
    <source>
        <dbReference type="SAM" id="Coils"/>
    </source>
</evidence>
<keyword evidence="7" id="KW-1185">Reference proteome</keyword>
<feature type="domain" description="Cytochrome C Planctomycete-type" evidence="5">
    <location>
        <begin position="55"/>
        <end position="107"/>
    </location>
</feature>
<feature type="domain" description="DUF1553" evidence="4">
    <location>
        <begin position="730"/>
        <end position="990"/>
    </location>
</feature>
<dbReference type="InterPro" id="IPR022655">
    <property type="entry name" value="DUF1553"/>
</dbReference>
<gene>
    <name evidence="6" type="ORF">Mal33_48730</name>
</gene>
<evidence type="ECO:0000259" key="3">
    <source>
        <dbReference type="Pfam" id="PF07583"/>
    </source>
</evidence>
<dbReference type="SUPFAM" id="SSF49785">
    <property type="entry name" value="Galactose-binding domain-like"/>
    <property type="match status" value="1"/>
</dbReference>
<evidence type="ECO:0000259" key="5">
    <source>
        <dbReference type="Pfam" id="PF07635"/>
    </source>
</evidence>
<dbReference type="Pfam" id="PF07587">
    <property type="entry name" value="PSD1"/>
    <property type="match status" value="1"/>
</dbReference>
<dbReference type="GO" id="GO:0009055">
    <property type="term" value="F:electron transfer activity"/>
    <property type="evidence" value="ECO:0007669"/>
    <property type="project" value="InterPro"/>
</dbReference>
<dbReference type="Gene3D" id="2.60.120.1060">
    <property type="entry name" value="NPCBM/NEW2 domain"/>
    <property type="match status" value="1"/>
</dbReference>
<sequence length="1013" mass="112120">MVVNEMHASVQLPGAARLRPAFCLTVFWLSFWTSGLVAAPVDFVTQIAPILQQHCVHCHNETRKSGELSLSFGKDLLSLEFVVPGEPQNSHLIDTVTAEVGESPSMPEEGSPLSEEQVATVRQWIAEGAKWPEDFEVQPKPKADGSWWSLQPVADVPVPDVLPGGSSHPIDRFIQRRLKQEQLSPSPQADRRTLIRRLYYDLIGLPPTPEAVAAFVAHPDPKVYEKLVDQLLESDHFGERWARHWLDIAHYADTHGFERDKLRDNAWRYRDYVIRAFNDDKPYDRFLREQIAGDLIAPDDPDSVIATGFLAAGPWDYVGQVEAKSPILRRAARALDLDDMVTQVMTSTMAMTVNCARCHDHKLDPITQREYYQLTAVFAGLSRKDRVVSDTAQSDYESNKSRLEKSIADLQTEITQLQGEGVDLADIVGGGNGYGSGKKGRGIDPRTGLVQESSASSLSDVRSGHFSASDNPFVDGVFIPASSKTQISSTGVFVSELPTNSGNAWDAIRHGPVTSQFSSRLGSTDYNADGHSMIGLHANAGITFDLDAIRDALAAGNPDVSKTDAFEFSTTVGYGGRTVEPSAEFHILFDGELILRKRIGRNDVVHVSRAIPAKTRFLTLISTDGGNGYGHDQVSFGDPRIRSVATTEVADQKRQQIEKLRSQVGDLESELKSLVAPPVFFGVASQNPPAVHVLSRGDPESPGEAVSPGGLSWSKEPLEFGDAGTSDKERRLAIADWIVDPQNPLTSRVIVNRLWHWHFGSGIVDTPSDFGFGGSLPTHPDLLDWLARELVRQKWSLKAIHRLIVTSQTYQQVSHRRAGAIPPGENDPAVIDVDNKLLWRMNGRRLEAEAVRDSVLAISGKLNADMYGPGFRDFDYQEAYAPIYTYKTADSPELWRRSVYRFTVRTTPSSFMTALDCPDPANFTPKRNVTTTALQSLAMFNNDFMLRQSRYLADRIAAESDQVDSQIELAFQLVLVRSPSTKELQGARKLVQQFGLLHLCRALLNANEFVNLD</sequence>